<gene>
    <name evidence="4" type="ORF">SAMN04488123_101301</name>
</gene>
<keyword evidence="2" id="KW-0178">Competence</keyword>
<dbReference type="InterPro" id="IPR012902">
    <property type="entry name" value="N_methyl_site"/>
</dbReference>
<dbReference type="OrthoDB" id="2966995at2"/>
<evidence type="ECO:0000256" key="1">
    <source>
        <dbReference type="ARBA" id="ARBA00004241"/>
    </source>
</evidence>
<dbReference type="GO" id="GO:0009986">
    <property type="term" value="C:cell surface"/>
    <property type="evidence" value="ECO:0007669"/>
    <property type="project" value="UniProtKB-SubCell"/>
</dbReference>
<keyword evidence="3" id="KW-0472">Membrane</keyword>
<accession>A0A1G8JMD0</accession>
<keyword evidence="3" id="KW-1133">Transmembrane helix</keyword>
<keyword evidence="3" id="KW-0812">Transmembrane</keyword>
<dbReference type="AlphaFoldDB" id="A0A1G8JMD0"/>
<evidence type="ECO:0000313" key="5">
    <source>
        <dbReference type="Proteomes" id="UP000198853"/>
    </source>
</evidence>
<dbReference type="Proteomes" id="UP000198853">
    <property type="component" value="Unassembled WGS sequence"/>
</dbReference>
<proteinExistence type="predicted"/>
<keyword evidence="5" id="KW-1185">Reference proteome</keyword>
<dbReference type="RefSeq" id="WP_090395769.1">
    <property type="nucleotide sequence ID" value="NZ_FNEN01000001.1"/>
</dbReference>
<dbReference type="PROSITE" id="PS00409">
    <property type="entry name" value="PROKAR_NTER_METHYL"/>
    <property type="match status" value="1"/>
</dbReference>
<dbReference type="GO" id="GO:0030420">
    <property type="term" value="P:establishment of competence for transformation"/>
    <property type="evidence" value="ECO:0007669"/>
    <property type="project" value="UniProtKB-KW"/>
</dbReference>
<comment type="subcellular location">
    <subcellularLocation>
        <location evidence="1">Cell surface</location>
    </subcellularLocation>
</comment>
<feature type="transmembrane region" description="Helical" evidence="3">
    <location>
        <begin position="12"/>
        <end position="35"/>
    </location>
</feature>
<evidence type="ECO:0000256" key="3">
    <source>
        <dbReference type="SAM" id="Phobius"/>
    </source>
</evidence>
<dbReference type="Pfam" id="PF07963">
    <property type="entry name" value="N_methyl"/>
    <property type="match status" value="1"/>
</dbReference>
<protein>
    <recommendedName>
        <fullName evidence="6">Competence protein ComGF</fullName>
    </recommendedName>
</protein>
<organism evidence="4 5">
    <name type="scientific">Natribacillus halophilus</name>
    <dbReference type="NCBI Taxonomy" id="549003"/>
    <lineage>
        <taxon>Bacteria</taxon>
        <taxon>Bacillati</taxon>
        <taxon>Bacillota</taxon>
        <taxon>Bacilli</taxon>
        <taxon>Bacillales</taxon>
        <taxon>Bacillaceae</taxon>
        <taxon>Natribacillus</taxon>
    </lineage>
</organism>
<name>A0A1G8JMD0_9BACI</name>
<evidence type="ECO:0000313" key="4">
    <source>
        <dbReference type="EMBL" id="SDI32336.1"/>
    </source>
</evidence>
<evidence type="ECO:0008006" key="6">
    <source>
        <dbReference type="Google" id="ProtNLM"/>
    </source>
</evidence>
<dbReference type="EMBL" id="FNEN01000001">
    <property type="protein sequence ID" value="SDI32336.1"/>
    <property type="molecule type" value="Genomic_DNA"/>
</dbReference>
<sequence length="154" mass="17536">MPRIPVGNERGFTLLETVVTMFIFFSVVAVVPFLLQATNTPSSELSRNEQEIHTWLQEMTKEAKYAREYAIELNRLVITDIDGVERSYRQTDDQLIRSGRSGGHAVLRNIENFGAELVSDGVVITVLADGKRYEKTLRHTLAPEEEDIWITKEP</sequence>
<reference evidence="4 5" key="1">
    <citation type="submission" date="2016-10" db="EMBL/GenBank/DDBJ databases">
        <authorList>
            <person name="de Groot N.N."/>
        </authorList>
    </citation>
    <scope>NUCLEOTIDE SEQUENCE [LARGE SCALE GENOMIC DNA]</scope>
    <source>
        <strain evidence="4 5">DSM 21771</strain>
    </source>
</reference>
<evidence type="ECO:0000256" key="2">
    <source>
        <dbReference type="ARBA" id="ARBA00023287"/>
    </source>
</evidence>